<dbReference type="EMBL" id="KN831768">
    <property type="protein sequence ID" value="KIM49771.1"/>
    <property type="molecule type" value="Genomic_DNA"/>
</dbReference>
<gene>
    <name evidence="1" type="ORF">M413DRAFT_21915</name>
</gene>
<evidence type="ECO:0000313" key="2">
    <source>
        <dbReference type="Proteomes" id="UP000053424"/>
    </source>
</evidence>
<reference evidence="2" key="2">
    <citation type="submission" date="2015-01" db="EMBL/GenBank/DDBJ databases">
        <title>Evolutionary Origins and Diversification of the Mycorrhizal Mutualists.</title>
        <authorList>
            <consortium name="DOE Joint Genome Institute"/>
            <consortium name="Mycorrhizal Genomics Consortium"/>
            <person name="Kohler A."/>
            <person name="Kuo A."/>
            <person name="Nagy L.G."/>
            <person name="Floudas D."/>
            <person name="Copeland A."/>
            <person name="Barry K.W."/>
            <person name="Cichocki N."/>
            <person name="Veneault-Fourrey C."/>
            <person name="LaButti K."/>
            <person name="Lindquist E.A."/>
            <person name="Lipzen A."/>
            <person name="Lundell T."/>
            <person name="Morin E."/>
            <person name="Murat C."/>
            <person name="Riley R."/>
            <person name="Ohm R."/>
            <person name="Sun H."/>
            <person name="Tunlid A."/>
            <person name="Henrissat B."/>
            <person name="Grigoriev I.V."/>
            <person name="Hibbett D.S."/>
            <person name="Martin F."/>
        </authorList>
    </citation>
    <scope>NUCLEOTIDE SEQUENCE [LARGE SCALE GENOMIC DNA]</scope>
    <source>
        <strain evidence="2">h7</strain>
    </source>
</reference>
<sequence>MLPSRHLNSISLSLRRGKLRTPLSTAPWNRTWRATPQLGAGAFAIGLRTRLSTGTFHLQPHFPSLMSEDAFPNAEQLFRAAFALPDPAPALLELLKAHPTRSAVMGLLAHYAEVAQANPSRANALALALVAVRDSPDAPLIHGDSLAGQFYHELVDIHRCSFDDADNTHQHHKGFDPTDAFLLSSLLSGLSIKYDLADSSDQCLYLWESLEDTDDWQPTSEVRVVGACIQLLTSGSIIIQLSKPYVQSANEAAAKLKARKSKGVVKDSNALRVLELAISHAESGFKKENDLDNVWELLFPSQR</sequence>
<dbReference type="OrthoDB" id="3000038at2759"/>
<reference evidence="1 2" key="1">
    <citation type="submission" date="2014-04" db="EMBL/GenBank/DDBJ databases">
        <authorList>
            <consortium name="DOE Joint Genome Institute"/>
            <person name="Kuo A."/>
            <person name="Gay G."/>
            <person name="Dore J."/>
            <person name="Kohler A."/>
            <person name="Nagy L.G."/>
            <person name="Floudas D."/>
            <person name="Copeland A."/>
            <person name="Barry K.W."/>
            <person name="Cichocki N."/>
            <person name="Veneault-Fourrey C."/>
            <person name="LaButti K."/>
            <person name="Lindquist E.A."/>
            <person name="Lipzen A."/>
            <person name="Lundell T."/>
            <person name="Morin E."/>
            <person name="Murat C."/>
            <person name="Sun H."/>
            <person name="Tunlid A."/>
            <person name="Henrissat B."/>
            <person name="Grigoriev I.V."/>
            <person name="Hibbett D.S."/>
            <person name="Martin F."/>
            <person name="Nordberg H.P."/>
            <person name="Cantor M.N."/>
            <person name="Hua S.X."/>
        </authorList>
    </citation>
    <scope>NUCLEOTIDE SEQUENCE [LARGE SCALE GENOMIC DNA]</scope>
    <source>
        <strain evidence="2">h7</strain>
    </source>
</reference>
<proteinExistence type="predicted"/>
<keyword evidence="2" id="KW-1185">Reference proteome</keyword>
<accession>A0A0C3D0Y2</accession>
<organism evidence="1 2">
    <name type="scientific">Hebeloma cylindrosporum</name>
    <dbReference type="NCBI Taxonomy" id="76867"/>
    <lineage>
        <taxon>Eukaryota</taxon>
        <taxon>Fungi</taxon>
        <taxon>Dikarya</taxon>
        <taxon>Basidiomycota</taxon>
        <taxon>Agaricomycotina</taxon>
        <taxon>Agaricomycetes</taxon>
        <taxon>Agaricomycetidae</taxon>
        <taxon>Agaricales</taxon>
        <taxon>Agaricineae</taxon>
        <taxon>Hymenogastraceae</taxon>
        <taxon>Hebeloma</taxon>
    </lineage>
</organism>
<evidence type="ECO:0000313" key="1">
    <source>
        <dbReference type="EMBL" id="KIM49771.1"/>
    </source>
</evidence>
<dbReference type="AlphaFoldDB" id="A0A0C3D0Y2"/>
<protein>
    <submittedName>
        <fullName evidence="1">Uncharacterized protein</fullName>
    </submittedName>
</protein>
<dbReference type="HOGENOM" id="CLU_080209_0_0_1"/>
<dbReference type="Proteomes" id="UP000053424">
    <property type="component" value="Unassembled WGS sequence"/>
</dbReference>
<name>A0A0C3D0Y2_HEBCY</name>